<evidence type="ECO:0000313" key="6">
    <source>
        <dbReference type="EMBL" id="MFC6148405.1"/>
    </source>
</evidence>
<dbReference type="InterPro" id="IPR027417">
    <property type="entry name" value="P-loop_NTPase"/>
</dbReference>
<evidence type="ECO:0000256" key="2">
    <source>
        <dbReference type="ARBA" id="ARBA00022741"/>
    </source>
</evidence>
<accession>A0ABW1QIG5</accession>
<dbReference type="PROSITE" id="PS00211">
    <property type="entry name" value="ABC_TRANSPORTER_1"/>
    <property type="match status" value="2"/>
</dbReference>
<keyword evidence="4" id="KW-0175">Coiled coil</keyword>
<feature type="coiled-coil region" evidence="4">
    <location>
        <begin position="105"/>
        <end position="132"/>
    </location>
</feature>
<dbReference type="GO" id="GO:0005524">
    <property type="term" value="F:ATP binding"/>
    <property type="evidence" value="ECO:0007669"/>
    <property type="project" value="UniProtKB-KW"/>
</dbReference>
<dbReference type="InterPro" id="IPR003439">
    <property type="entry name" value="ABC_transporter-like_ATP-bd"/>
</dbReference>
<dbReference type="SUPFAM" id="SSF52540">
    <property type="entry name" value="P-loop containing nucleoside triphosphate hydrolases"/>
    <property type="match status" value="2"/>
</dbReference>
<gene>
    <name evidence="6" type="ORF">ACFPYK_03290</name>
</gene>
<evidence type="ECO:0000256" key="4">
    <source>
        <dbReference type="SAM" id="Coils"/>
    </source>
</evidence>
<dbReference type="PANTHER" id="PTHR19211:SF14">
    <property type="entry name" value="ATP-BINDING CASSETTE SUB-FAMILY F MEMBER 1"/>
    <property type="match status" value="1"/>
</dbReference>
<evidence type="ECO:0000313" key="7">
    <source>
        <dbReference type="Proteomes" id="UP001596097"/>
    </source>
</evidence>
<evidence type="ECO:0000259" key="5">
    <source>
        <dbReference type="PROSITE" id="PS50893"/>
    </source>
</evidence>
<evidence type="ECO:0000256" key="1">
    <source>
        <dbReference type="ARBA" id="ARBA00022737"/>
    </source>
</evidence>
<protein>
    <submittedName>
        <fullName evidence="6">ABC-F family ATP-binding cassette domain-containing protein</fullName>
    </submittedName>
</protein>
<dbReference type="Gene3D" id="3.40.50.300">
    <property type="entry name" value="P-loop containing nucleotide triphosphate hydrolases"/>
    <property type="match status" value="2"/>
</dbReference>
<dbReference type="CDD" id="cd03221">
    <property type="entry name" value="ABCF_EF-3"/>
    <property type="match status" value="1"/>
</dbReference>
<feature type="domain" description="ABC transporter" evidence="5">
    <location>
        <begin position="369"/>
        <end position="559"/>
    </location>
</feature>
<dbReference type="Proteomes" id="UP001596097">
    <property type="component" value="Unassembled WGS sequence"/>
</dbReference>
<dbReference type="SMART" id="SM00382">
    <property type="entry name" value="AAA"/>
    <property type="match status" value="2"/>
</dbReference>
<dbReference type="PANTHER" id="PTHR19211">
    <property type="entry name" value="ATP-BINDING TRANSPORT PROTEIN-RELATED"/>
    <property type="match status" value="1"/>
</dbReference>
<dbReference type="InterPro" id="IPR050611">
    <property type="entry name" value="ABCF"/>
</dbReference>
<dbReference type="PROSITE" id="PS50893">
    <property type="entry name" value="ABC_TRANSPORTER_2"/>
    <property type="match status" value="2"/>
</dbReference>
<comment type="caution">
    <text evidence="6">The sequence shown here is derived from an EMBL/GenBank/DDBJ whole genome shotgun (WGS) entry which is preliminary data.</text>
</comment>
<keyword evidence="2" id="KW-0547">Nucleotide-binding</keyword>
<keyword evidence="7" id="KW-1185">Reference proteome</keyword>
<keyword evidence="3 6" id="KW-0067">ATP-binding</keyword>
<sequence length="561" mass="60449">MSQSFSSQSSRTPAAPAAAITRALVARGITVAYGLRPVLDDLDVTASPGERLGVVGENGVGKSTLLRVLAGIQVPDHGTVTRPAHVTYLGQVPDLPHDGTVRDAIDGALADFRTLEQEMRTLEAAMSDGDAEALESYGDVLDEYDRRDGWSADARAARAIAGLGLADLADERPLMTLSGGQRSRLALALALVTSADLMLLDEPTNHLDDAAVDYLERALKEQHGAVVVVSHDRAFLDAACTAVLDLDPTLHLAADGTPSTGPARYTGDYSAYLDAKASARVRWVQARDAWDEAYDEAKATLTGGSRQIGHGYRTPRDNDKFIGHFLGERKDAAVSRRVRDAENRLARLEKNVVPPPPEQRAFAGLASATPSDGVLVSVRDVEVRGRLRIEALDVTAETRLLVVGPNGAGKSTLLGVLAGAIEPDEGAVRRQRRLRVGYLPQEDRYADPSASALAVFADGHEGPAEERRDALRRTGLLHPRDLDKPVGDLSVGQQRRLSLARVVSDSPQLLLMDEPTNHLSVALVEELQDALVTSKVPVVLVTHDRWWRRRWDGATLALNPT</sequence>
<name>A0ABW1QIG5_9ACTN</name>
<feature type="domain" description="ABC transporter" evidence="5">
    <location>
        <begin position="24"/>
        <end position="279"/>
    </location>
</feature>
<dbReference type="RefSeq" id="WP_205602722.1">
    <property type="nucleotide sequence ID" value="NZ_JBHSQL010000002.1"/>
</dbReference>
<evidence type="ECO:0000256" key="3">
    <source>
        <dbReference type="ARBA" id="ARBA00022840"/>
    </source>
</evidence>
<proteinExistence type="predicted"/>
<reference evidence="7" key="1">
    <citation type="journal article" date="2019" name="Int. J. Syst. Evol. Microbiol.">
        <title>The Global Catalogue of Microorganisms (GCM) 10K type strain sequencing project: providing services to taxonomists for standard genome sequencing and annotation.</title>
        <authorList>
            <consortium name="The Broad Institute Genomics Platform"/>
            <consortium name="The Broad Institute Genome Sequencing Center for Infectious Disease"/>
            <person name="Wu L."/>
            <person name="Ma J."/>
        </authorList>
    </citation>
    <scope>NUCLEOTIDE SEQUENCE [LARGE SCALE GENOMIC DNA]</scope>
    <source>
        <strain evidence="7">CGMCC 4.7198</strain>
    </source>
</reference>
<keyword evidence="1" id="KW-0677">Repeat</keyword>
<dbReference type="InterPro" id="IPR017871">
    <property type="entry name" value="ABC_transporter-like_CS"/>
</dbReference>
<dbReference type="Pfam" id="PF00005">
    <property type="entry name" value="ABC_tran"/>
    <property type="match status" value="2"/>
</dbReference>
<dbReference type="InterPro" id="IPR003593">
    <property type="entry name" value="AAA+_ATPase"/>
</dbReference>
<organism evidence="6 7">
    <name type="scientific">Mumia xiangluensis</name>
    <dbReference type="NCBI Taxonomy" id="1678900"/>
    <lineage>
        <taxon>Bacteria</taxon>
        <taxon>Bacillati</taxon>
        <taxon>Actinomycetota</taxon>
        <taxon>Actinomycetes</taxon>
        <taxon>Propionibacteriales</taxon>
        <taxon>Nocardioidaceae</taxon>
        <taxon>Mumia</taxon>
    </lineage>
</organism>
<dbReference type="EMBL" id="JBHSQL010000002">
    <property type="protein sequence ID" value="MFC6148405.1"/>
    <property type="molecule type" value="Genomic_DNA"/>
</dbReference>